<dbReference type="InterPro" id="IPR006197">
    <property type="entry name" value="Peptidase_S24_LexA"/>
</dbReference>
<dbReference type="GO" id="GO:0009432">
    <property type="term" value="P:SOS response"/>
    <property type="evidence" value="ECO:0007669"/>
    <property type="project" value="UniProtKB-KW"/>
</dbReference>
<evidence type="ECO:0000256" key="1">
    <source>
        <dbReference type="ARBA" id="ARBA00007484"/>
    </source>
</evidence>
<dbReference type="InterPro" id="IPR015927">
    <property type="entry name" value="Peptidase_S24_S26A/B/C"/>
</dbReference>
<evidence type="ECO:0000256" key="4">
    <source>
        <dbReference type="ARBA" id="ARBA00022813"/>
    </source>
</evidence>
<dbReference type="GO" id="GO:0006355">
    <property type="term" value="P:regulation of DNA-templated transcription"/>
    <property type="evidence" value="ECO:0007669"/>
    <property type="project" value="InterPro"/>
</dbReference>
<dbReference type="GO" id="GO:0003677">
    <property type="term" value="F:DNA binding"/>
    <property type="evidence" value="ECO:0007669"/>
    <property type="project" value="InterPro"/>
</dbReference>
<evidence type="ECO:0000256" key="5">
    <source>
        <dbReference type="ARBA" id="ARBA00023204"/>
    </source>
</evidence>
<evidence type="ECO:0000256" key="7">
    <source>
        <dbReference type="RuleBase" id="RU003991"/>
    </source>
</evidence>
<feature type="domain" description="Peptidase S24/S26A/S26B/S26C" evidence="8">
    <location>
        <begin position="73"/>
        <end position="191"/>
    </location>
</feature>
<proteinExistence type="inferred from homology"/>
<keyword evidence="6" id="KW-0742">SOS response</keyword>
<evidence type="ECO:0000259" key="8">
    <source>
        <dbReference type="Pfam" id="PF00717"/>
    </source>
</evidence>
<evidence type="ECO:0000256" key="3">
    <source>
        <dbReference type="ARBA" id="ARBA00022801"/>
    </source>
</evidence>
<organism evidence="9 10">
    <name type="scientific">Candidatus Nomurabacteria bacterium CG10_big_fil_rev_8_21_14_0_10_03_31_7</name>
    <dbReference type="NCBI Taxonomy" id="1974730"/>
    <lineage>
        <taxon>Bacteria</taxon>
        <taxon>Candidatus Nomuraibacteriota</taxon>
    </lineage>
</organism>
<dbReference type="Proteomes" id="UP000228613">
    <property type="component" value="Unassembled WGS sequence"/>
</dbReference>
<name>A0A2J0JHN1_9BACT</name>
<evidence type="ECO:0000256" key="2">
    <source>
        <dbReference type="ARBA" id="ARBA00022763"/>
    </source>
</evidence>
<dbReference type="InterPro" id="IPR039418">
    <property type="entry name" value="LexA-like"/>
</dbReference>
<dbReference type="GO" id="GO:0006281">
    <property type="term" value="P:DNA repair"/>
    <property type="evidence" value="ECO:0007669"/>
    <property type="project" value="UniProtKB-KW"/>
</dbReference>
<dbReference type="Gene3D" id="2.10.109.10">
    <property type="entry name" value="Umud Fragment, subunit A"/>
    <property type="match status" value="1"/>
</dbReference>
<dbReference type="AlphaFoldDB" id="A0A2J0JHN1"/>
<dbReference type="EMBL" id="PFCP01000050">
    <property type="protein sequence ID" value="PIR68820.1"/>
    <property type="molecule type" value="Genomic_DNA"/>
</dbReference>
<sequence length="201" mass="23000">MNKNPYQIKLETFYKRNKRMPTYSEMMKLFSFKSKNAVFRVVEKLIEAGLVSKDHLGRLIPSETFEENIVNVPMLGFVTAGFPATVEEEMTDTVNLDDFLIKNKPLTYMLEVDGDSMIDAHIEKGDMVLVEKTNVAKDTQIVIAEVNGEFTMKYFRRSTTLTAGKVTEKVWLQPANKNYKPIYPTQSLNVVAVLKAVVRKY</sequence>
<dbReference type="Gene3D" id="1.10.10.10">
    <property type="entry name" value="Winged helix-like DNA-binding domain superfamily/Winged helix DNA-binding domain"/>
    <property type="match status" value="1"/>
</dbReference>
<evidence type="ECO:0000313" key="10">
    <source>
        <dbReference type="Proteomes" id="UP000228613"/>
    </source>
</evidence>
<dbReference type="InterPro" id="IPR036388">
    <property type="entry name" value="WH-like_DNA-bd_sf"/>
</dbReference>
<dbReference type="InterPro" id="IPR036390">
    <property type="entry name" value="WH_DNA-bd_sf"/>
</dbReference>
<reference evidence="10" key="1">
    <citation type="submission" date="2017-09" db="EMBL/GenBank/DDBJ databases">
        <title>Depth-based differentiation of microbial function through sediment-hosted aquifers and enrichment of novel symbionts in the deep terrestrial subsurface.</title>
        <authorList>
            <person name="Probst A.J."/>
            <person name="Ladd B."/>
            <person name="Jarett J.K."/>
            <person name="Geller-Mcgrath D.E."/>
            <person name="Sieber C.M.K."/>
            <person name="Emerson J.B."/>
            <person name="Anantharaman K."/>
            <person name="Thomas B.C."/>
            <person name="Malmstrom R."/>
            <person name="Stieglmeier M."/>
            <person name="Klingl A."/>
            <person name="Woyke T."/>
            <person name="Ryan C.M."/>
            <person name="Banfield J.F."/>
        </authorList>
    </citation>
    <scope>NUCLEOTIDE SEQUENCE [LARGE SCALE GENOMIC DNA]</scope>
</reference>
<keyword evidence="2" id="KW-0227">DNA damage</keyword>
<dbReference type="InterPro" id="IPR050077">
    <property type="entry name" value="LexA_repressor"/>
</dbReference>
<dbReference type="PANTHER" id="PTHR33516">
    <property type="entry name" value="LEXA REPRESSOR"/>
    <property type="match status" value="1"/>
</dbReference>
<dbReference type="PANTHER" id="PTHR33516:SF2">
    <property type="entry name" value="LEXA REPRESSOR-RELATED"/>
    <property type="match status" value="1"/>
</dbReference>
<dbReference type="InterPro" id="IPR036286">
    <property type="entry name" value="LexA/Signal_pep-like_sf"/>
</dbReference>
<gene>
    <name evidence="9" type="ORF">COU48_01940</name>
</gene>
<keyword evidence="4 7" id="KW-0068">Autocatalytic cleavage</keyword>
<dbReference type="PRINTS" id="PR00726">
    <property type="entry name" value="LEXASERPTASE"/>
</dbReference>
<comment type="similarity">
    <text evidence="1 7">Belongs to the peptidase S24 family.</text>
</comment>
<dbReference type="SUPFAM" id="SSF51306">
    <property type="entry name" value="LexA/Signal peptidase"/>
    <property type="match status" value="1"/>
</dbReference>
<evidence type="ECO:0000313" key="9">
    <source>
        <dbReference type="EMBL" id="PIR68820.1"/>
    </source>
</evidence>
<evidence type="ECO:0000256" key="6">
    <source>
        <dbReference type="ARBA" id="ARBA00023236"/>
    </source>
</evidence>
<keyword evidence="3 7" id="KW-0378">Hydrolase</keyword>
<dbReference type="GO" id="GO:0016787">
    <property type="term" value="F:hydrolase activity"/>
    <property type="evidence" value="ECO:0007669"/>
    <property type="project" value="UniProtKB-KW"/>
</dbReference>
<dbReference type="CDD" id="cd06529">
    <property type="entry name" value="S24_LexA-like"/>
    <property type="match status" value="1"/>
</dbReference>
<comment type="caution">
    <text evidence="9">The sequence shown here is derived from an EMBL/GenBank/DDBJ whole genome shotgun (WGS) entry which is preliminary data.</text>
</comment>
<dbReference type="SUPFAM" id="SSF46785">
    <property type="entry name" value="Winged helix' DNA-binding domain"/>
    <property type="match status" value="1"/>
</dbReference>
<dbReference type="Pfam" id="PF00717">
    <property type="entry name" value="Peptidase_S24"/>
    <property type="match status" value="1"/>
</dbReference>
<protein>
    <recommendedName>
        <fullName evidence="8">Peptidase S24/S26A/S26B/S26C domain-containing protein</fullName>
    </recommendedName>
</protein>
<accession>A0A2J0JHN1</accession>
<keyword evidence="5" id="KW-0234">DNA repair</keyword>